<name>A0A7E6EZW8_9MOLL</name>
<evidence type="ECO:0000313" key="2">
    <source>
        <dbReference type="Proteomes" id="UP000515154"/>
    </source>
</evidence>
<protein>
    <submittedName>
        <fullName evidence="3">Uncharacterized protein LOC118764058</fullName>
    </submittedName>
</protein>
<proteinExistence type="predicted"/>
<gene>
    <name evidence="3" type="primary">LOC118764058</name>
</gene>
<keyword evidence="2" id="KW-1185">Reference proteome</keyword>
<dbReference type="RefSeq" id="XP_036360272.1">
    <property type="nucleotide sequence ID" value="XM_036504379.1"/>
</dbReference>
<sequence>MSDGFLQLVTEGNQNLYKLPNESLKFLKQKHSIAECFLRACFRQIINIDEDNDFPLPLTRKCSSCRRKLEKVRNAEMSRSAQTPTANTDKAEATQKDCTNTSSISESDSTISSIHRRNNIPAEQDKYQTTDFTPNMMRQFHPEAQSSKFAENLQMTRSAGNMYISSVCIGTTSNNIAIQKIKKEKPAKFVISIKESGLKFVKSCQNFIKNPHERNS</sequence>
<dbReference type="KEGG" id="osn:118764058"/>
<dbReference type="AlphaFoldDB" id="A0A7E6EZW8"/>
<evidence type="ECO:0000256" key="1">
    <source>
        <dbReference type="SAM" id="MobiDB-lite"/>
    </source>
</evidence>
<dbReference type="Proteomes" id="UP000515154">
    <property type="component" value="Linkage group LG7"/>
</dbReference>
<organism evidence="2 3">
    <name type="scientific">Octopus sinensis</name>
    <name type="common">East Asian common octopus</name>
    <dbReference type="NCBI Taxonomy" id="2607531"/>
    <lineage>
        <taxon>Eukaryota</taxon>
        <taxon>Metazoa</taxon>
        <taxon>Spiralia</taxon>
        <taxon>Lophotrochozoa</taxon>
        <taxon>Mollusca</taxon>
        <taxon>Cephalopoda</taxon>
        <taxon>Coleoidea</taxon>
        <taxon>Octopodiformes</taxon>
        <taxon>Octopoda</taxon>
        <taxon>Incirrata</taxon>
        <taxon>Octopodidae</taxon>
        <taxon>Octopus</taxon>
    </lineage>
</organism>
<feature type="compositionally biased region" description="Low complexity" evidence="1">
    <location>
        <begin position="99"/>
        <end position="113"/>
    </location>
</feature>
<feature type="compositionally biased region" description="Polar residues" evidence="1">
    <location>
        <begin position="77"/>
        <end position="88"/>
    </location>
</feature>
<evidence type="ECO:0000313" key="3">
    <source>
        <dbReference type="RefSeq" id="XP_036360272.1"/>
    </source>
</evidence>
<reference evidence="3" key="1">
    <citation type="submission" date="2025-08" db="UniProtKB">
        <authorList>
            <consortium name="RefSeq"/>
        </authorList>
    </citation>
    <scope>IDENTIFICATION</scope>
</reference>
<feature type="region of interest" description="Disordered" evidence="1">
    <location>
        <begin position="73"/>
        <end position="128"/>
    </location>
</feature>
<accession>A0A7E6EZW8</accession>